<dbReference type="PROSITE" id="PS50297">
    <property type="entry name" value="ANK_REP_REGION"/>
    <property type="match status" value="2"/>
</dbReference>
<accession>A0ABR4IWN2</accession>
<dbReference type="InterPro" id="IPR036770">
    <property type="entry name" value="Ankyrin_rpt-contain_sf"/>
</dbReference>
<keyword evidence="1" id="KW-0677">Repeat</keyword>
<proteinExistence type="predicted"/>
<reference evidence="4 5" key="1">
    <citation type="submission" date="2024-07" db="EMBL/GenBank/DDBJ databases">
        <title>Section-level genome sequencing and comparative genomics of Aspergillus sections Usti and Cavernicolus.</title>
        <authorList>
            <consortium name="Lawrence Berkeley National Laboratory"/>
            <person name="Nybo J.L."/>
            <person name="Vesth T.C."/>
            <person name="Theobald S."/>
            <person name="Frisvad J.C."/>
            <person name="Larsen T.O."/>
            <person name="Kjaerboelling I."/>
            <person name="Rothschild-Mancinelli K."/>
            <person name="Lyhne E.K."/>
            <person name="Kogle M.E."/>
            <person name="Barry K."/>
            <person name="Clum A."/>
            <person name="Na H."/>
            <person name="Ledsgaard L."/>
            <person name="Lin J."/>
            <person name="Lipzen A."/>
            <person name="Kuo A."/>
            <person name="Riley R."/>
            <person name="Mondo S."/>
            <person name="LaButti K."/>
            <person name="Haridas S."/>
            <person name="Pangalinan J."/>
            <person name="Salamov A.A."/>
            <person name="Simmons B.A."/>
            <person name="Magnuson J.K."/>
            <person name="Chen J."/>
            <person name="Drula E."/>
            <person name="Henrissat B."/>
            <person name="Wiebenga A."/>
            <person name="Lubbers R.J."/>
            <person name="Gomes A.C."/>
            <person name="Makela M.R."/>
            <person name="Stajich J."/>
            <person name="Grigoriev I.V."/>
            <person name="Mortensen U.H."/>
            <person name="De vries R.P."/>
            <person name="Baker S.E."/>
            <person name="Andersen M.R."/>
        </authorList>
    </citation>
    <scope>NUCLEOTIDE SEQUENCE [LARGE SCALE GENOMIC DNA]</scope>
    <source>
        <strain evidence="4 5">CBS 600.67</strain>
    </source>
</reference>
<dbReference type="Proteomes" id="UP001610335">
    <property type="component" value="Unassembled WGS sequence"/>
</dbReference>
<dbReference type="Pfam" id="PF12796">
    <property type="entry name" value="Ank_2"/>
    <property type="match status" value="2"/>
</dbReference>
<dbReference type="SMART" id="SM00248">
    <property type="entry name" value="ANK"/>
    <property type="match status" value="6"/>
</dbReference>
<dbReference type="PANTHER" id="PTHR24198:SF165">
    <property type="entry name" value="ANKYRIN REPEAT-CONTAINING PROTEIN-RELATED"/>
    <property type="match status" value="1"/>
</dbReference>
<evidence type="ECO:0000313" key="5">
    <source>
        <dbReference type="Proteomes" id="UP001610335"/>
    </source>
</evidence>
<dbReference type="SUPFAM" id="SSF48403">
    <property type="entry name" value="Ankyrin repeat"/>
    <property type="match status" value="1"/>
</dbReference>
<dbReference type="EMBL" id="JBFXLS010000007">
    <property type="protein sequence ID" value="KAL2832174.1"/>
    <property type="molecule type" value="Genomic_DNA"/>
</dbReference>
<evidence type="ECO:0000256" key="3">
    <source>
        <dbReference type="PROSITE-ProRule" id="PRU00023"/>
    </source>
</evidence>
<feature type="repeat" description="ANK" evidence="3">
    <location>
        <begin position="117"/>
        <end position="149"/>
    </location>
</feature>
<dbReference type="Pfam" id="PF00023">
    <property type="entry name" value="Ank"/>
    <property type="match status" value="2"/>
</dbReference>
<evidence type="ECO:0000256" key="2">
    <source>
        <dbReference type="ARBA" id="ARBA00023043"/>
    </source>
</evidence>
<name>A0ABR4IWN2_9EURO</name>
<organism evidence="4 5">
    <name type="scientific">Aspergillus cavernicola</name>
    <dbReference type="NCBI Taxonomy" id="176166"/>
    <lineage>
        <taxon>Eukaryota</taxon>
        <taxon>Fungi</taxon>
        <taxon>Dikarya</taxon>
        <taxon>Ascomycota</taxon>
        <taxon>Pezizomycotina</taxon>
        <taxon>Eurotiomycetes</taxon>
        <taxon>Eurotiomycetidae</taxon>
        <taxon>Eurotiales</taxon>
        <taxon>Aspergillaceae</taxon>
        <taxon>Aspergillus</taxon>
        <taxon>Aspergillus subgen. Nidulantes</taxon>
    </lineage>
</organism>
<dbReference type="InterPro" id="IPR002110">
    <property type="entry name" value="Ankyrin_rpt"/>
</dbReference>
<comment type="caution">
    <text evidence="4">The sequence shown here is derived from an EMBL/GenBank/DDBJ whole genome shotgun (WGS) entry which is preliminary data.</text>
</comment>
<dbReference type="PROSITE" id="PS50088">
    <property type="entry name" value="ANK_REPEAT"/>
    <property type="match status" value="2"/>
</dbReference>
<gene>
    <name evidence="4" type="ORF">BDW59DRAFT_139824</name>
</gene>
<feature type="repeat" description="ANK" evidence="3">
    <location>
        <begin position="84"/>
        <end position="116"/>
    </location>
</feature>
<evidence type="ECO:0000313" key="4">
    <source>
        <dbReference type="EMBL" id="KAL2832174.1"/>
    </source>
</evidence>
<keyword evidence="2 3" id="KW-0040">ANK repeat</keyword>
<dbReference type="Gene3D" id="1.25.40.20">
    <property type="entry name" value="Ankyrin repeat-containing domain"/>
    <property type="match status" value="2"/>
</dbReference>
<keyword evidence="5" id="KW-1185">Reference proteome</keyword>
<evidence type="ECO:0000256" key="1">
    <source>
        <dbReference type="ARBA" id="ARBA00022737"/>
    </source>
</evidence>
<dbReference type="PANTHER" id="PTHR24198">
    <property type="entry name" value="ANKYRIN REPEAT AND PROTEIN KINASE DOMAIN-CONTAINING PROTEIN"/>
    <property type="match status" value="1"/>
</dbReference>
<protein>
    <submittedName>
        <fullName evidence="4">Ankyrin repeat-containing domain protein</fullName>
    </submittedName>
</protein>
<sequence>MEDTRLSFGDLPQEILILIADQTKSARAISSLSRTNRTLHTLLIPYLYRHNAKRKKGRSALVWAAMYGHEATARVALEHHNPLRKTKPLFVAVEYGHSHIVQLLIDSGADIEAIDKDNYTALEVAVMKRQASIVKQLLAAGANVQPRKTRGAMRQEMGSPLLFYAMRKGFSDVARAMIESGRMDLEQIDRVHVTALCLACWLGPEDVVEYLLAAGANPNTTTRDGTSAPLSCAIAWNNAQTTRLLLAYGADPNLPTNGYLLDINLPSLPLHAIRRGHADLARELLATDRLGRESMLEGLKEAITWNEWSTNALIPGLLHSFVGNGDVDTDQQLRSLLHQACSERNLMAVACLCLHVIKE</sequence>